<dbReference type="GO" id="GO:0046872">
    <property type="term" value="F:metal ion binding"/>
    <property type="evidence" value="ECO:0007669"/>
    <property type="project" value="UniProtKB-UniRule"/>
</dbReference>
<accession>A0A7C1HW08</accession>
<proteinExistence type="inferred from homology"/>
<evidence type="ECO:0000313" key="10">
    <source>
        <dbReference type="EMBL" id="HDS10007.1"/>
    </source>
</evidence>
<reference evidence="10" key="1">
    <citation type="journal article" date="2020" name="mSystems">
        <title>Genome- and Community-Level Interaction Insights into Carbon Utilization and Element Cycling Functions of Hydrothermarchaeota in Hydrothermal Sediment.</title>
        <authorList>
            <person name="Zhou Z."/>
            <person name="Liu Y."/>
            <person name="Xu W."/>
            <person name="Pan J."/>
            <person name="Luo Z.H."/>
            <person name="Li M."/>
        </authorList>
    </citation>
    <scope>NUCLEOTIDE SEQUENCE [LARGE SCALE GENOMIC DNA]</scope>
    <source>
        <strain evidence="10">SpSt-123</strain>
    </source>
</reference>
<dbReference type="InterPro" id="IPR002729">
    <property type="entry name" value="CRISPR-assoc_Cas1"/>
</dbReference>
<dbReference type="InterPro" id="IPR042206">
    <property type="entry name" value="CRISPR-assoc_Cas1_C"/>
</dbReference>
<dbReference type="NCBIfam" id="TIGR00287">
    <property type="entry name" value="cas1"/>
    <property type="match status" value="1"/>
</dbReference>
<keyword evidence="3 9" id="KW-0255">Endonuclease</keyword>
<dbReference type="HAMAP" id="MF_01470">
    <property type="entry name" value="Cas1"/>
    <property type="match status" value="1"/>
</dbReference>
<keyword evidence="2 9" id="KW-0479">Metal-binding</keyword>
<comment type="cofactor">
    <cofactor evidence="9">
        <name>Mg(2+)</name>
        <dbReference type="ChEBI" id="CHEBI:18420"/>
    </cofactor>
    <cofactor evidence="9">
        <name>Mn(2+)</name>
        <dbReference type="ChEBI" id="CHEBI:29035"/>
    </cofactor>
</comment>
<dbReference type="InterPro" id="IPR050646">
    <property type="entry name" value="Cas1"/>
</dbReference>
<evidence type="ECO:0000256" key="8">
    <source>
        <dbReference type="ARBA" id="ARBA00023211"/>
    </source>
</evidence>
<keyword evidence="6 9" id="KW-0051">Antiviral defense</keyword>
<comment type="similarity">
    <text evidence="9">Belongs to the CRISPR-associated endonuclease Cas1 family.</text>
</comment>
<dbReference type="Pfam" id="PF01867">
    <property type="entry name" value="Cas_Cas1"/>
    <property type="match status" value="1"/>
</dbReference>
<evidence type="ECO:0000256" key="6">
    <source>
        <dbReference type="ARBA" id="ARBA00023118"/>
    </source>
</evidence>
<name>A0A7C1HW08_9CREN</name>
<sequence>MRLLVIRSKAELSVKGKSSLVIKSEKAERERGLRDVDAVLIIGGSVKISSSVPPVLSLFNIPLSIVSRGNITIMINPIVTRYNNYRRLQYTLEKTKALEIALGYIKAKINGMINILKYHRVEPPAIPEAPLMSNDPEKLERDIRTWESLASNKLWDSLVKLIKNEQLAELKTRYDFQGRKPRHADPFNKTLSVMYSVLYTLATKALIAAGLDPTYGFLHKTSYSIPLTFDYTEMFKPIAIEATISMINNNGIPELDDDGDLKKEHVNEAIKTLYKYITLKHKDTGKTPYQQIYLKAFCLARYLEGRCRRENLTLTWNRALYREQDSKEKPHEALG</sequence>
<dbReference type="GO" id="GO:0004519">
    <property type="term" value="F:endonuclease activity"/>
    <property type="evidence" value="ECO:0007669"/>
    <property type="project" value="UniProtKB-UniRule"/>
</dbReference>
<dbReference type="GO" id="GO:0016787">
    <property type="term" value="F:hydrolase activity"/>
    <property type="evidence" value="ECO:0007669"/>
    <property type="project" value="UniProtKB-KW"/>
</dbReference>
<dbReference type="CDD" id="cd09634">
    <property type="entry name" value="Cas1_I-II-III"/>
    <property type="match status" value="1"/>
</dbReference>
<comment type="caution">
    <text evidence="10">The sequence shown here is derived from an EMBL/GenBank/DDBJ whole genome shotgun (WGS) entry which is preliminary data.</text>
</comment>
<evidence type="ECO:0000256" key="3">
    <source>
        <dbReference type="ARBA" id="ARBA00022759"/>
    </source>
</evidence>
<keyword evidence="4 9" id="KW-0378">Hydrolase</keyword>
<dbReference type="AlphaFoldDB" id="A0A7C1HW08"/>
<dbReference type="PANTHER" id="PTHR34353:SF2">
    <property type="entry name" value="CRISPR-ASSOCIATED ENDONUCLEASE CAS1 1"/>
    <property type="match status" value="1"/>
</dbReference>
<evidence type="ECO:0000256" key="5">
    <source>
        <dbReference type="ARBA" id="ARBA00022842"/>
    </source>
</evidence>
<dbReference type="GO" id="GO:0051607">
    <property type="term" value="P:defense response to virus"/>
    <property type="evidence" value="ECO:0007669"/>
    <property type="project" value="UniProtKB-UniRule"/>
</dbReference>
<keyword evidence="7 9" id="KW-0238">DNA-binding</keyword>
<dbReference type="PANTHER" id="PTHR34353">
    <property type="entry name" value="CRISPR-ASSOCIATED ENDONUCLEASE CAS1 1"/>
    <property type="match status" value="1"/>
</dbReference>
<keyword evidence="5 9" id="KW-0460">Magnesium</keyword>
<comment type="subunit">
    <text evidence="9">Homodimer, forms a heterotetramer with a Cas2 homodimer.</text>
</comment>
<keyword evidence="1 9" id="KW-0540">Nuclease</keyword>
<dbReference type="EMBL" id="DSDY01000003">
    <property type="protein sequence ID" value="HDS10007.1"/>
    <property type="molecule type" value="Genomic_DNA"/>
</dbReference>
<evidence type="ECO:0000256" key="7">
    <source>
        <dbReference type="ARBA" id="ARBA00023125"/>
    </source>
</evidence>
<evidence type="ECO:0000256" key="1">
    <source>
        <dbReference type="ARBA" id="ARBA00022722"/>
    </source>
</evidence>
<feature type="binding site" evidence="9">
    <location>
        <position position="219"/>
    </location>
    <ligand>
        <name>Mn(2+)</name>
        <dbReference type="ChEBI" id="CHEBI:29035"/>
    </ligand>
</feature>
<dbReference type="Gene3D" id="1.20.120.920">
    <property type="entry name" value="CRISPR-associated endonuclease Cas1, C-terminal domain"/>
    <property type="match status" value="1"/>
</dbReference>
<comment type="function">
    <text evidence="9">CRISPR (clustered regularly interspaced short palindromic repeat), is an adaptive immune system that provides protection against mobile genetic elements (viruses, transposable elements and conjugative plasmids). CRISPR clusters contain spacers, sequences complementary to antecedent mobile elements, and target invading nucleic acids. CRISPR clusters are transcribed and processed into CRISPR RNA (crRNA). Acts as a dsDNA endonuclease. Involved in the integration of spacer DNA into the CRISPR cassette.</text>
</comment>
<dbReference type="GO" id="GO:0043571">
    <property type="term" value="P:maintenance of CRISPR repeat elements"/>
    <property type="evidence" value="ECO:0007669"/>
    <property type="project" value="UniProtKB-UniRule"/>
</dbReference>
<evidence type="ECO:0000256" key="4">
    <source>
        <dbReference type="ARBA" id="ARBA00022801"/>
    </source>
</evidence>
<feature type="binding site" evidence="9">
    <location>
        <position position="233"/>
    </location>
    <ligand>
        <name>Mn(2+)</name>
        <dbReference type="ChEBI" id="CHEBI:29035"/>
    </ligand>
</feature>
<dbReference type="GO" id="GO:0003677">
    <property type="term" value="F:DNA binding"/>
    <property type="evidence" value="ECO:0007669"/>
    <property type="project" value="UniProtKB-KW"/>
</dbReference>
<keyword evidence="8 9" id="KW-0464">Manganese</keyword>
<evidence type="ECO:0000256" key="2">
    <source>
        <dbReference type="ARBA" id="ARBA00022723"/>
    </source>
</evidence>
<dbReference type="EC" id="3.1.-.-" evidence="9"/>
<organism evidence="10">
    <name type="scientific">Fervidicoccus fontis</name>
    <dbReference type="NCBI Taxonomy" id="683846"/>
    <lineage>
        <taxon>Archaea</taxon>
        <taxon>Thermoproteota</taxon>
        <taxon>Thermoprotei</taxon>
        <taxon>Fervidicoccales</taxon>
        <taxon>Fervidicoccaceae</taxon>
        <taxon>Fervidicoccus</taxon>
    </lineage>
</organism>
<evidence type="ECO:0000256" key="9">
    <source>
        <dbReference type="HAMAP-Rule" id="MF_01470"/>
    </source>
</evidence>
<feature type="binding site" evidence="9">
    <location>
        <position position="147"/>
    </location>
    <ligand>
        <name>Mn(2+)</name>
        <dbReference type="ChEBI" id="CHEBI:29035"/>
    </ligand>
</feature>
<protein>
    <recommendedName>
        <fullName evidence="9">CRISPR-associated endonuclease Cas1</fullName>
        <ecNumber evidence="9">3.1.-.-</ecNumber>
    </recommendedName>
</protein>
<gene>
    <name evidence="9 10" type="primary">cas1</name>
    <name evidence="10" type="ORF">ENO04_00050</name>
</gene>